<protein>
    <submittedName>
        <fullName evidence="2">Aminobenzoyl-glutamate transport protein</fullName>
    </submittedName>
</protein>
<feature type="transmembrane region" description="Helical" evidence="1">
    <location>
        <begin position="166"/>
        <end position="189"/>
    </location>
</feature>
<feature type="transmembrane region" description="Helical" evidence="1">
    <location>
        <begin position="272"/>
        <end position="293"/>
    </location>
</feature>
<feature type="transmembrane region" description="Helical" evidence="1">
    <location>
        <begin position="27"/>
        <end position="47"/>
    </location>
</feature>
<reference evidence="2" key="1">
    <citation type="submission" date="2018-06" db="EMBL/GenBank/DDBJ databases">
        <authorList>
            <person name="Zhirakovskaya E."/>
        </authorList>
    </citation>
    <scope>NUCLEOTIDE SEQUENCE</scope>
</reference>
<feature type="transmembrane region" description="Helical" evidence="1">
    <location>
        <begin position="348"/>
        <end position="367"/>
    </location>
</feature>
<dbReference type="GO" id="GO:1902604">
    <property type="term" value="P:p-aminobenzoyl-glutamate transmembrane transport"/>
    <property type="evidence" value="ECO:0007669"/>
    <property type="project" value="InterPro"/>
</dbReference>
<feature type="transmembrane region" description="Helical" evidence="1">
    <location>
        <begin position="132"/>
        <end position="159"/>
    </location>
</feature>
<evidence type="ECO:0000313" key="2">
    <source>
        <dbReference type="EMBL" id="VAW89562.1"/>
    </source>
</evidence>
<dbReference type="GO" id="GO:0015558">
    <property type="term" value="F:secondary active p-aminobenzoyl-glutamate transmembrane transporter activity"/>
    <property type="evidence" value="ECO:0007669"/>
    <property type="project" value="InterPro"/>
</dbReference>
<feature type="transmembrane region" description="Helical" evidence="1">
    <location>
        <begin position="444"/>
        <end position="463"/>
    </location>
</feature>
<gene>
    <name evidence="2" type="ORF">MNBD_GAMMA17-616</name>
</gene>
<keyword evidence="1" id="KW-1133">Transmembrane helix</keyword>
<feature type="transmembrane region" description="Helical" evidence="1">
    <location>
        <begin position="305"/>
        <end position="327"/>
    </location>
</feature>
<organism evidence="2">
    <name type="scientific">hydrothermal vent metagenome</name>
    <dbReference type="NCBI Taxonomy" id="652676"/>
    <lineage>
        <taxon>unclassified sequences</taxon>
        <taxon>metagenomes</taxon>
        <taxon>ecological metagenomes</taxon>
    </lineage>
</organism>
<feature type="transmembrane region" description="Helical" evidence="1">
    <location>
        <begin position="387"/>
        <end position="407"/>
    </location>
</feature>
<feature type="transmembrane region" description="Helical" evidence="1">
    <location>
        <begin position="414"/>
        <end position="432"/>
    </location>
</feature>
<dbReference type="Pfam" id="PF03806">
    <property type="entry name" value="ABG_transport"/>
    <property type="match status" value="1"/>
</dbReference>
<feature type="transmembrane region" description="Helical" evidence="1">
    <location>
        <begin position="216"/>
        <end position="234"/>
    </location>
</feature>
<keyword evidence="1" id="KW-0812">Transmembrane</keyword>
<proteinExistence type="predicted"/>
<dbReference type="EMBL" id="UOFQ01000141">
    <property type="protein sequence ID" value="VAW89562.1"/>
    <property type="molecule type" value="Genomic_DNA"/>
</dbReference>
<dbReference type="AlphaFoldDB" id="A0A3B0ZQ50"/>
<name>A0A3B0ZQ50_9ZZZZ</name>
<accession>A0A3B0ZQ50</accession>
<dbReference type="InterPro" id="IPR004697">
    <property type="entry name" value="AbgT"/>
</dbReference>
<dbReference type="PANTHER" id="PTHR30282:SF0">
    <property type="entry name" value="P-AMINOBENZOYL-GLUTAMATE TRANSPORT PROTEIN"/>
    <property type="match status" value="1"/>
</dbReference>
<evidence type="ECO:0000256" key="1">
    <source>
        <dbReference type="SAM" id="Phobius"/>
    </source>
</evidence>
<sequence length="514" mass="55333">MKIGPQNSGLLNWIEQAGNRLPHPATLFFFATLIVMVLSQIAALLGWQVTKNVTGSDGVQQQVEVVAIGLLDSDGLWWVLNSMVDNFMSFPPLGLVLVAMLGIGVAERSGLIAALLQVSANKTPAALLTPMVFFLGIMSSMALDAGYVVLPPLAAALYLALGRSPLVGIAIAFAGVSAGFSANLFITAIDPMMAGFSQASAQLIDERYMVSATANWWFMIASTFMLTLVGWWVTARWVEPRLATTPYESNFSNDATASNLASGCDTQRGLRWAVIALGIALVIIIALIFIPGAPLHGVGNRFERWIEAMVPLILIFFLLPGIAYGFGARTLKSEKDIARLMSETMASLGPYIVLAFFAAQFIAFFKYSNLGEMTAIVGGQALAQASFAPELLIVAFIFVVMAGNLFIGSASAKFAFFAPVFIPMFMQVGISPELTQVAYRIGDSVTNVITPLNPYMVIVLAFMQRYAPKAGIGTLVAMMLPYAIAFAVIWTVMIVVWMMIGIPLGPEGGLWYSR</sequence>
<feature type="transmembrane region" description="Helical" evidence="1">
    <location>
        <begin position="475"/>
        <end position="500"/>
    </location>
</feature>
<dbReference type="PANTHER" id="PTHR30282">
    <property type="entry name" value="P-AMINOBENZOYL GLUTAMATE TRANSPORTER"/>
    <property type="match status" value="1"/>
</dbReference>
<feature type="transmembrane region" description="Helical" evidence="1">
    <location>
        <begin position="93"/>
        <end position="120"/>
    </location>
</feature>
<keyword evidence="1" id="KW-0472">Membrane</keyword>